<organism evidence="2 3">
    <name type="scientific">Trema orientale</name>
    <name type="common">Charcoal tree</name>
    <name type="synonym">Celtis orientalis</name>
    <dbReference type="NCBI Taxonomy" id="63057"/>
    <lineage>
        <taxon>Eukaryota</taxon>
        <taxon>Viridiplantae</taxon>
        <taxon>Streptophyta</taxon>
        <taxon>Embryophyta</taxon>
        <taxon>Tracheophyta</taxon>
        <taxon>Spermatophyta</taxon>
        <taxon>Magnoliopsida</taxon>
        <taxon>eudicotyledons</taxon>
        <taxon>Gunneridae</taxon>
        <taxon>Pentapetalae</taxon>
        <taxon>rosids</taxon>
        <taxon>fabids</taxon>
        <taxon>Rosales</taxon>
        <taxon>Cannabaceae</taxon>
        <taxon>Trema</taxon>
    </lineage>
</organism>
<keyword evidence="3" id="KW-1185">Reference proteome</keyword>
<comment type="caution">
    <text evidence="2">The sequence shown here is derived from an EMBL/GenBank/DDBJ whole genome shotgun (WGS) entry which is preliminary data.</text>
</comment>
<protein>
    <submittedName>
        <fullName evidence="2">Uncharacterized protein</fullName>
    </submittedName>
</protein>
<evidence type="ECO:0000256" key="1">
    <source>
        <dbReference type="SAM" id="MobiDB-lite"/>
    </source>
</evidence>
<sequence length="55" mass="6086">MSTFVGRSPQVESRTSPHWSSRYQDSKESKALAEKLKTLCLEEKLCAALIDGQGS</sequence>
<accession>A0A2P5FVX8</accession>
<proteinExistence type="predicted"/>
<feature type="region of interest" description="Disordered" evidence="1">
    <location>
        <begin position="1"/>
        <end position="24"/>
    </location>
</feature>
<name>A0A2P5FVX8_TREOI</name>
<dbReference type="Proteomes" id="UP000237000">
    <property type="component" value="Unassembled WGS sequence"/>
</dbReference>
<feature type="compositionally biased region" description="Polar residues" evidence="1">
    <location>
        <begin position="1"/>
        <end position="23"/>
    </location>
</feature>
<gene>
    <name evidence="2" type="ORF">TorRG33x02_022170</name>
</gene>
<reference evidence="3" key="1">
    <citation type="submission" date="2016-06" db="EMBL/GenBank/DDBJ databases">
        <title>Parallel loss of symbiosis genes in relatives of nitrogen-fixing non-legume Parasponia.</title>
        <authorList>
            <person name="Van Velzen R."/>
            <person name="Holmer R."/>
            <person name="Bu F."/>
            <person name="Rutten L."/>
            <person name="Van Zeijl A."/>
            <person name="Liu W."/>
            <person name="Santuari L."/>
            <person name="Cao Q."/>
            <person name="Sharma T."/>
            <person name="Shen D."/>
            <person name="Roswanjaya Y."/>
            <person name="Wardhani T."/>
            <person name="Kalhor M.S."/>
            <person name="Jansen J."/>
            <person name="Van den Hoogen J."/>
            <person name="Gungor B."/>
            <person name="Hartog M."/>
            <person name="Hontelez J."/>
            <person name="Verver J."/>
            <person name="Yang W.-C."/>
            <person name="Schijlen E."/>
            <person name="Repin R."/>
            <person name="Schilthuizen M."/>
            <person name="Schranz E."/>
            <person name="Heidstra R."/>
            <person name="Miyata K."/>
            <person name="Fedorova E."/>
            <person name="Kohlen W."/>
            <person name="Bisseling T."/>
            <person name="Smit S."/>
            <person name="Geurts R."/>
        </authorList>
    </citation>
    <scope>NUCLEOTIDE SEQUENCE [LARGE SCALE GENOMIC DNA]</scope>
    <source>
        <strain evidence="3">cv. RG33-2</strain>
    </source>
</reference>
<dbReference type="EMBL" id="JXTC01000006">
    <property type="protein sequence ID" value="POO01925.1"/>
    <property type="molecule type" value="Genomic_DNA"/>
</dbReference>
<evidence type="ECO:0000313" key="2">
    <source>
        <dbReference type="EMBL" id="POO01925.1"/>
    </source>
</evidence>
<evidence type="ECO:0000313" key="3">
    <source>
        <dbReference type="Proteomes" id="UP000237000"/>
    </source>
</evidence>
<dbReference type="AlphaFoldDB" id="A0A2P5FVX8"/>
<dbReference type="InParanoid" id="A0A2P5FVX8"/>